<dbReference type="EMBL" id="MK072132">
    <property type="protein sequence ID" value="AYV78998.1"/>
    <property type="molecule type" value="Genomic_DNA"/>
</dbReference>
<organism evidence="1">
    <name type="scientific">Faunusvirus sp</name>
    <dbReference type="NCBI Taxonomy" id="2487766"/>
    <lineage>
        <taxon>Viruses</taxon>
        <taxon>Varidnaviria</taxon>
        <taxon>Bamfordvirae</taxon>
        <taxon>Nucleocytoviricota</taxon>
        <taxon>Megaviricetes</taxon>
        <taxon>Imitervirales</taxon>
        <taxon>Mimiviridae</taxon>
    </lineage>
</organism>
<dbReference type="InterPro" id="IPR011333">
    <property type="entry name" value="SKP1/BTB/POZ_sf"/>
</dbReference>
<evidence type="ECO:0000313" key="1">
    <source>
        <dbReference type="EMBL" id="AYV78998.1"/>
    </source>
</evidence>
<sequence>MSKRKLHNPTDTITDKKTRYNPPVEIQSALQLLFESNKGDIKIKIVDENNKAQYITVLSEILKINCPVIKTTLEIDMIEKHERIIDMTMFASRNVMIFLKWIYYRDAAVKGSLADLFEILNMANYYDNTSLIKQTTFEIASHITMNNLPAILAECEKYPAITDDIVAHCGKYMHGAMKYSGRIAEDCYDLDDTRKTKYCCKHTCAGLSPGMVYQAGQYCNPCFYYIRDKLPLPTDITTYSTRYCCEHRKTDIKTLDILSDWSKTMLFNKLITY</sequence>
<reference evidence="1" key="1">
    <citation type="submission" date="2018-10" db="EMBL/GenBank/DDBJ databases">
        <title>Hidden diversity of soil giant viruses.</title>
        <authorList>
            <person name="Schulz F."/>
            <person name="Alteio L."/>
            <person name="Goudeau D."/>
            <person name="Ryan E.M."/>
            <person name="Malmstrom R.R."/>
            <person name="Blanchard J."/>
            <person name="Woyke T."/>
        </authorList>
    </citation>
    <scope>NUCLEOTIDE SEQUENCE</scope>
    <source>
        <strain evidence="1">FNV1</strain>
    </source>
</reference>
<protein>
    <submittedName>
        <fullName evidence="1">Uncharacterized protein</fullName>
    </submittedName>
</protein>
<dbReference type="SUPFAM" id="SSF54695">
    <property type="entry name" value="POZ domain"/>
    <property type="match status" value="1"/>
</dbReference>
<proteinExistence type="predicted"/>
<gene>
    <name evidence="1" type="ORF">Faunusvirus1_18</name>
</gene>
<name>A0A3G4ZVR9_9VIRU</name>
<accession>A0A3G4ZVR9</accession>
<dbReference type="Gene3D" id="3.30.710.10">
    <property type="entry name" value="Potassium Channel Kv1.1, Chain A"/>
    <property type="match status" value="1"/>
</dbReference>